<dbReference type="Gene3D" id="3.40.190.10">
    <property type="entry name" value="Periplasmic binding protein-like II"/>
    <property type="match status" value="2"/>
</dbReference>
<keyword evidence="3" id="KW-0238">DNA-binding</keyword>
<dbReference type="Pfam" id="PF00126">
    <property type="entry name" value="HTH_1"/>
    <property type="match status" value="1"/>
</dbReference>
<dbReference type="SUPFAM" id="SSF53850">
    <property type="entry name" value="Periplasmic binding protein-like II"/>
    <property type="match status" value="1"/>
</dbReference>
<dbReference type="CDD" id="cd08414">
    <property type="entry name" value="PBP2_LTTR_aromatics_like"/>
    <property type="match status" value="1"/>
</dbReference>
<dbReference type="PANTHER" id="PTHR30346">
    <property type="entry name" value="TRANSCRIPTIONAL DUAL REGULATOR HCAR-RELATED"/>
    <property type="match status" value="1"/>
</dbReference>
<dbReference type="EMBL" id="JAUKVY010000009">
    <property type="protein sequence ID" value="MDO1533633.1"/>
    <property type="molecule type" value="Genomic_DNA"/>
</dbReference>
<evidence type="ECO:0000256" key="2">
    <source>
        <dbReference type="ARBA" id="ARBA00023015"/>
    </source>
</evidence>
<proteinExistence type="inferred from homology"/>
<comment type="caution">
    <text evidence="6">The sequence shown here is derived from an EMBL/GenBank/DDBJ whole genome shotgun (WGS) entry which is preliminary data.</text>
</comment>
<dbReference type="Pfam" id="PF03466">
    <property type="entry name" value="LysR_substrate"/>
    <property type="match status" value="1"/>
</dbReference>
<name>A0ABT8S459_9BURK</name>
<accession>A0ABT8S459</accession>
<organism evidence="6 7">
    <name type="scientific">Variovorax ginsengisoli</name>
    <dbReference type="NCBI Taxonomy" id="363844"/>
    <lineage>
        <taxon>Bacteria</taxon>
        <taxon>Pseudomonadati</taxon>
        <taxon>Pseudomonadota</taxon>
        <taxon>Betaproteobacteria</taxon>
        <taxon>Burkholderiales</taxon>
        <taxon>Comamonadaceae</taxon>
        <taxon>Variovorax</taxon>
    </lineage>
</organism>
<dbReference type="PROSITE" id="PS50931">
    <property type="entry name" value="HTH_LYSR"/>
    <property type="match status" value="1"/>
</dbReference>
<gene>
    <name evidence="6" type="ORF">Q2T77_15170</name>
</gene>
<sequence length="297" mass="32676">MNLIDLRTLKHFVCVAENESISRAAQLLHISASPLSRTILNLEERIGFALFDRVGRSLRLNNAGRELLLNARQLLLGNERLMLDLQRRAGGTGGTVVIGHMPGALYNGIIPDTAQRVQAAHPAIRFQFEGAPESEQLEELRRGRIDFAVQTQELTDPALASAVYSSERYVLLMPRAHPLVAAPEISARQLVDAEWVVTPERSGPSLRAKFMLACHRLGFEPRVACVAGDIISALALVASGFGLCAAQESLVQFSGENIVVRDLPLLEMRTDYRIVWRPDALGPAALRFLDALLERAD</sequence>
<reference evidence="6" key="1">
    <citation type="submission" date="2023-06" db="EMBL/GenBank/DDBJ databases">
        <authorList>
            <person name="Jiang Y."/>
            <person name="Liu Q."/>
        </authorList>
    </citation>
    <scope>NUCLEOTIDE SEQUENCE</scope>
    <source>
        <strain evidence="6">CGMCC 1.12090</strain>
    </source>
</reference>
<protein>
    <submittedName>
        <fullName evidence="6">LysR family transcriptional regulator</fullName>
    </submittedName>
</protein>
<dbReference type="RefSeq" id="WP_301810482.1">
    <property type="nucleotide sequence ID" value="NZ_JAUJZH010000009.1"/>
</dbReference>
<evidence type="ECO:0000256" key="4">
    <source>
        <dbReference type="ARBA" id="ARBA00023163"/>
    </source>
</evidence>
<evidence type="ECO:0000313" key="7">
    <source>
        <dbReference type="Proteomes" id="UP001169027"/>
    </source>
</evidence>
<keyword evidence="2" id="KW-0805">Transcription regulation</keyword>
<keyword evidence="7" id="KW-1185">Reference proteome</keyword>
<dbReference type="InterPro" id="IPR036388">
    <property type="entry name" value="WH-like_DNA-bd_sf"/>
</dbReference>
<evidence type="ECO:0000256" key="3">
    <source>
        <dbReference type="ARBA" id="ARBA00023125"/>
    </source>
</evidence>
<dbReference type="InterPro" id="IPR005119">
    <property type="entry name" value="LysR_subst-bd"/>
</dbReference>
<keyword evidence="4" id="KW-0804">Transcription</keyword>
<dbReference type="Gene3D" id="1.10.10.10">
    <property type="entry name" value="Winged helix-like DNA-binding domain superfamily/Winged helix DNA-binding domain"/>
    <property type="match status" value="1"/>
</dbReference>
<comment type="similarity">
    <text evidence="1">Belongs to the LysR transcriptional regulatory family.</text>
</comment>
<evidence type="ECO:0000313" key="6">
    <source>
        <dbReference type="EMBL" id="MDO1533633.1"/>
    </source>
</evidence>
<dbReference type="PANTHER" id="PTHR30346:SF28">
    <property type="entry name" value="HTH-TYPE TRANSCRIPTIONAL REGULATOR CYNR"/>
    <property type="match status" value="1"/>
</dbReference>
<dbReference type="SUPFAM" id="SSF46785">
    <property type="entry name" value="Winged helix' DNA-binding domain"/>
    <property type="match status" value="1"/>
</dbReference>
<evidence type="ECO:0000259" key="5">
    <source>
        <dbReference type="PROSITE" id="PS50931"/>
    </source>
</evidence>
<feature type="domain" description="HTH lysR-type" evidence="5">
    <location>
        <begin position="1"/>
        <end position="61"/>
    </location>
</feature>
<dbReference type="Proteomes" id="UP001169027">
    <property type="component" value="Unassembled WGS sequence"/>
</dbReference>
<dbReference type="InterPro" id="IPR000847">
    <property type="entry name" value="LysR_HTH_N"/>
</dbReference>
<dbReference type="InterPro" id="IPR036390">
    <property type="entry name" value="WH_DNA-bd_sf"/>
</dbReference>
<evidence type="ECO:0000256" key="1">
    <source>
        <dbReference type="ARBA" id="ARBA00009437"/>
    </source>
</evidence>